<dbReference type="PANTHER" id="PTHR21600:SF35">
    <property type="entry name" value="PSEUDOURIDINE SYNTHASE"/>
    <property type="match status" value="1"/>
</dbReference>
<name>A0A0D6Z4V6_9BACI</name>
<dbReference type="InterPro" id="IPR006145">
    <property type="entry name" value="PsdUridine_synth_RsuA/RluA"/>
</dbReference>
<dbReference type="GO" id="GO:0140098">
    <property type="term" value="F:catalytic activity, acting on RNA"/>
    <property type="evidence" value="ECO:0007669"/>
    <property type="project" value="UniProtKB-ARBA"/>
</dbReference>
<reference evidence="7 8" key="1">
    <citation type="submission" date="2015-01" db="EMBL/GenBank/DDBJ databases">
        <title>Draft genome sequences of the supercritical CO2 tolerant bacteria Bacillus subterraneus MITOT1 and Bacillus cereus MIT0214.</title>
        <authorList>
            <person name="Peet K.C."/>
            <person name="Thompson J.R."/>
        </authorList>
    </citation>
    <scope>NUCLEOTIDE SEQUENCE [LARGE SCALE GENOMIC DNA]</scope>
    <source>
        <strain evidence="7 8">MITOT1</strain>
    </source>
</reference>
<dbReference type="OrthoDB" id="9807829at2"/>
<evidence type="ECO:0000313" key="7">
    <source>
        <dbReference type="EMBL" id="KIY20617.1"/>
    </source>
</evidence>
<accession>A0A0D6Z4V6</accession>
<gene>
    <name evidence="7" type="ORF">UB32_18265</name>
</gene>
<evidence type="ECO:0000256" key="4">
    <source>
        <dbReference type="PIRSR" id="PIRSR606225-1"/>
    </source>
</evidence>
<comment type="catalytic activity">
    <reaction evidence="1 5">
        <text>a uridine in RNA = a pseudouridine in RNA</text>
        <dbReference type="Rhea" id="RHEA:48348"/>
        <dbReference type="Rhea" id="RHEA-COMP:12068"/>
        <dbReference type="Rhea" id="RHEA-COMP:12069"/>
        <dbReference type="ChEBI" id="CHEBI:65314"/>
        <dbReference type="ChEBI" id="CHEBI:65315"/>
    </reaction>
</comment>
<feature type="domain" description="Pseudouridine synthase RsuA/RluA-like" evidence="6">
    <location>
        <begin position="91"/>
        <end position="241"/>
    </location>
</feature>
<dbReference type="CDD" id="cd02869">
    <property type="entry name" value="PseudoU_synth_RluA_like"/>
    <property type="match status" value="1"/>
</dbReference>
<dbReference type="EC" id="5.4.99.-" evidence="5"/>
<dbReference type="GO" id="GO:0003723">
    <property type="term" value="F:RNA binding"/>
    <property type="evidence" value="ECO:0007669"/>
    <property type="project" value="InterPro"/>
</dbReference>
<dbReference type="FunFam" id="3.30.2350.10:FF:000005">
    <property type="entry name" value="Pseudouridine synthase"/>
    <property type="match status" value="1"/>
</dbReference>
<comment type="similarity">
    <text evidence="2 5">Belongs to the pseudouridine synthase RluA family.</text>
</comment>
<dbReference type="SUPFAM" id="SSF55120">
    <property type="entry name" value="Pseudouridine synthase"/>
    <property type="match status" value="1"/>
</dbReference>
<dbReference type="GO" id="GO:0000455">
    <property type="term" value="P:enzyme-directed rRNA pseudouridine synthesis"/>
    <property type="evidence" value="ECO:0007669"/>
    <property type="project" value="TreeGrafter"/>
</dbReference>
<evidence type="ECO:0000259" key="6">
    <source>
        <dbReference type="Pfam" id="PF00849"/>
    </source>
</evidence>
<feature type="active site" evidence="4">
    <location>
        <position position="138"/>
    </location>
</feature>
<evidence type="ECO:0000256" key="2">
    <source>
        <dbReference type="ARBA" id="ARBA00010876"/>
    </source>
</evidence>
<comment type="function">
    <text evidence="5">Responsible for synthesis of pseudouridine from uracil.</text>
</comment>
<dbReference type="EMBL" id="JXIQ01000193">
    <property type="protein sequence ID" value="KIY20617.1"/>
    <property type="molecule type" value="Genomic_DNA"/>
</dbReference>
<dbReference type="Pfam" id="PF00849">
    <property type="entry name" value="PseudoU_synth_2"/>
    <property type="match status" value="1"/>
</dbReference>
<keyword evidence="3 5" id="KW-0413">Isomerase</keyword>
<protein>
    <recommendedName>
        <fullName evidence="5">Pseudouridine synthase</fullName>
        <ecNumber evidence="5">5.4.99.-</ecNumber>
    </recommendedName>
</protein>
<organism evidence="7 8">
    <name type="scientific">Mesobacillus subterraneus</name>
    <dbReference type="NCBI Taxonomy" id="285983"/>
    <lineage>
        <taxon>Bacteria</taxon>
        <taxon>Bacillati</taxon>
        <taxon>Bacillota</taxon>
        <taxon>Bacilli</taxon>
        <taxon>Bacillales</taxon>
        <taxon>Bacillaceae</taxon>
        <taxon>Mesobacillus</taxon>
    </lineage>
</organism>
<dbReference type="PROSITE" id="PS01129">
    <property type="entry name" value="PSI_RLU"/>
    <property type="match status" value="1"/>
</dbReference>
<dbReference type="PANTHER" id="PTHR21600">
    <property type="entry name" value="MITOCHONDRIAL RNA PSEUDOURIDINE SYNTHASE"/>
    <property type="match status" value="1"/>
</dbReference>
<dbReference type="PATRIC" id="fig|285983.3.peg.3141"/>
<dbReference type="Gene3D" id="3.30.2350.10">
    <property type="entry name" value="Pseudouridine synthase"/>
    <property type="match status" value="1"/>
</dbReference>
<evidence type="ECO:0000313" key="8">
    <source>
        <dbReference type="Proteomes" id="UP000032512"/>
    </source>
</evidence>
<proteinExistence type="inferred from homology"/>
<evidence type="ECO:0000256" key="5">
    <source>
        <dbReference type="RuleBase" id="RU362028"/>
    </source>
</evidence>
<dbReference type="InterPro" id="IPR020103">
    <property type="entry name" value="PsdUridine_synth_cat_dom_sf"/>
</dbReference>
<sequence length="305" mass="34591">MAKNFTLDFVAGIADEGKMLREFLKQMEISKTALTDIKYNGGVISVNGQDVTVRYRLKADDKVKIKFPPEIPSEGMKGEKISLAILYEDEYVLVVNKPSGMNTIPSREHPFGSLANGLIGYYENNDISATTHIVTRLDRDTSGLVLIAKHSHVHHLLGKQQRSGGVHRSYEAFAEGIIEQDEGMIEAPIARKPDSIIERQVHADGQYACTMFKVAGRYGTFTHLHLQLKTGRTHQIRVHMSFIGHPLLGDTLYGGQKKIVTRQALHCRELFFIHPFFDKEMHFTASLPNDMQEVLEKKLYRKERR</sequence>
<dbReference type="Proteomes" id="UP000032512">
    <property type="component" value="Unassembled WGS sequence"/>
</dbReference>
<dbReference type="NCBIfam" id="TIGR00005">
    <property type="entry name" value="rluA_subfam"/>
    <property type="match status" value="1"/>
</dbReference>
<evidence type="ECO:0000256" key="1">
    <source>
        <dbReference type="ARBA" id="ARBA00000073"/>
    </source>
</evidence>
<dbReference type="RefSeq" id="WP_044396511.1">
    <property type="nucleotide sequence ID" value="NZ_JXIQ01000193.1"/>
</dbReference>
<dbReference type="GO" id="GO:0009982">
    <property type="term" value="F:pseudouridine synthase activity"/>
    <property type="evidence" value="ECO:0007669"/>
    <property type="project" value="InterPro"/>
</dbReference>
<comment type="caution">
    <text evidence="7">The sequence shown here is derived from an EMBL/GenBank/DDBJ whole genome shotgun (WGS) entry which is preliminary data.</text>
</comment>
<dbReference type="InterPro" id="IPR050188">
    <property type="entry name" value="RluA_PseudoU_synthase"/>
</dbReference>
<keyword evidence="8" id="KW-1185">Reference proteome</keyword>
<dbReference type="AlphaFoldDB" id="A0A0D6Z4V6"/>
<evidence type="ECO:0000256" key="3">
    <source>
        <dbReference type="ARBA" id="ARBA00023235"/>
    </source>
</evidence>
<dbReference type="InterPro" id="IPR006224">
    <property type="entry name" value="PsdUridine_synth_RluA-like_CS"/>
</dbReference>
<dbReference type="InterPro" id="IPR006225">
    <property type="entry name" value="PsdUridine_synth_RluC/D"/>
</dbReference>